<dbReference type="Proteomes" id="UP000295517">
    <property type="component" value="Chromosome"/>
</dbReference>
<dbReference type="GO" id="GO:0051301">
    <property type="term" value="P:cell division"/>
    <property type="evidence" value="ECO:0007669"/>
    <property type="project" value="UniProtKB-KW"/>
</dbReference>
<dbReference type="EMBL" id="CP038254">
    <property type="protein sequence ID" value="QBR84996.1"/>
    <property type="molecule type" value="Genomic_DNA"/>
</dbReference>
<accession>A0AAX1EIK8</accession>
<dbReference type="AlphaFoldDB" id="A0AAX1EIK8"/>
<dbReference type="InterPro" id="IPR005654">
    <property type="entry name" value="ATPase_AFG1-like"/>
</dbReference>
<proteinExistence type="predicted"/>
<evidence type="ECO:0000313" key="3">
    <source>
        <dbReference type="EMBL" id="QBR84996.1"/>
    </source>
</evidence>
<dbReference type="PANTHER" id="PTHR12169">
    <property type="entry name" value="ATPASE N2B"/>
    <property type="match status" value="1"/>
</dbReference>
<keyword evidence="1" id="KW-0547">Nucleotide-binding</keyword>
<keyword evidence="2" id="KW-0067">ATP-binding</keyword>
<evidence type="ECO:0000256" key="2">
    <source>
        <dbReference type="ARBA" id="ARBA00022840"/>
    </source>
</evidence>
<organism evidence="3 4">
    <name type="scientific">Legionella israelensis</name>
    <dbReference type="NCBI Taxonomy" id="454"/>
    <lineage>
        <taxon>Bacteria</taxon>
        <taxon>Pseudomonadati</taxon>
        <taxon>Pseudomonadota</taxon>
        <taxon>Gammaproteobacteria</taxon>
        <taxon>Legionellales</taxon>
        <taxon>Legionellaceae</taxon>
        <taxon>Legionella</taxon>
    </lineage>
</organism>
<evidence type="ECO:0000313" key="4">
    <source>
        <dbReference type="Proteomes" id="UP000295517"/>
    </source>
</evidence>
<reference evidence="3 4" key="1">
    <citation type="submission" date="2019-03" db="EMBL/GenBank/DDBJ databases">
        <title>Diverse conjugative elements silence natural transformation in Legionella species.</title>
        <authorList>
            <person name="Durieux I."/>
            <person name="Ginevra C."/>
            <person name="Attaiech L."/>
            <person name="Picq K."/>
            <person name="Juan P.A."/>
            <person name="Jarraud S."/>
            <person name="Charpentier X."/>
        </authorList>
    </citation>
    <scope>NUCLEOTIDE SEQUENCE [LARGE SCALE GENOMIC DNA]</scope>
    <source>
        <strain evidence="3 4">HL-0427-4011</strain>
    </source>
</reference>
<dbReference type="SUPFAM" id="SSF52540">
    <property type="entry name" value="P-loop containing nucleoside triphosphate hydrolases"/>
    <property type="match status" value="1"/>
</dbReference>
<dbReference type="NCBIfam" id="NF040713">
    <property type="entry name" value="ZapE"/>
    <property type="match status" value="1"/>
</dbReference>
<name>A0AAX1EIK8_9GAMM</name>
<dbReference type="InterPro" id="IPR027417">
    <property type="entry name" value="P-loop_NTPase"/>
</dbReference>
<dbReference type="Gene3D" id="3.40.50.300">
    <property type="entry name" value="P-loop containing nucleotide triphosphate hydrolases"/>
    <property type="match status" value="1"/>
</dbReference>
<dbReference type="PANTHER" id="PTHR12169:SF6">
    <property type="entry name" value="AFG1-LIKE ATPASE"/>
    <property type="match status" value="1"/>
</dbReference>
<protein>
    <submittedName>
        <fullName evidence="3">Cell division protein ZapE</fullName>
    </submittedName>
</protein>
<dbReference type="GO" id="GO:0005524">
    <property type="term" value="F:ATP binding"/>
    <property type="evidence" value="ECO:0007669"/>
    <property type="project" value="UniProtKB-KW"/>
</dbReference>
<dbReference type="RefSeq" id="WP_135061129.1">
    <property type="nucleotide sequence ID" value="NZ_CP038254.1"/>
</dbReference>
<evidence type="ECO:0000256" key="1">
    <source>
        <dbReference type="ARBA" id="ARBA00022741"/>
    </source>
</evidence>
<gene>
    <name evidence="3" type="ORF">E3983_11925</name>
</gene>
<dbReference type="GO" id="GO:0005737">
    <property type="term" value="C:cytoplasm"/>
    <property type="evidence" value="ECO:0007669"/>
    <property type="project" value="TreeGrafter"/>
</dbReference>
<dbReference type="GO" id="GO:0016887">
    <property type="term" value="F:ATP hydrolysis activity"/>
    <property type="evidence" value="ECO:0007669"/>
    <property type="project" value="InterPro"/>
</dbReference>
<keyword evidence="3" id="KW-0131">Cell cycle</keyword>
<keyword evidence="3" id="KW-0132">Cell division</keyword>
<sequence>MSILTDYEQAVLKHEIKDDFLQREVIVEFERLACELSVSGRSWLARIRGQRIKGIYLYGSVGVGKTFLMDLFYKSMNYRYKARFHFHHFMQQVDAKLRQLQGEKNPLQKMATEFAKSVKLLCFDEFMVHDVAHAMILTDLLQALVSRGVVLVMTSNTRPEDLYLNGVQRARFLPAIALIKQHCQILYLNEKKDYRLGRETLFEAYLYPAGPKTDQKMNQQFMSIASYVEEKSNITIQNRCIPYIKCSANAIWFDFSVICNSPRSQLDYLEIADRFETVFVSNLPMLTEKDTLAVILLIHFVDVMYDRGIRLILSAAVPLEQLYREGEMKAEFKRTLSRLHEMQSADYLKHPPRRRGEHF</sequence>
<dbReference type="Pfam" id="PF03969">
    <property type="entry name" value="AFG1_ATPase"/>
    <property type="match status" value="1"/>
</dbReference>